<reference evidence="1 2" key="1">
    <citation type="submission" date="2021-10" db="EMBL/GenBank/DDBJ databases">
        <title>Anaerobic single-cell dispensing facilitates the cultivation of human gut bacteria.</title>
        <authorList>
            <person name="Afrizal A."/>
        </authorList>
    </citation>
    <scope>NUCLEOTIDE SEQUENCE [LARGE SCALE GENOMIC DNA]</scope>
    <source>
        <strain evidence="1 2">CLA-AA-H273</strain>
    </source>
</reference>
<evidence type="ECO:0000313" key="1">
    <source>
        <dbReference type="EMBL" id="MCC2119013.1"/>
    </source>
</evidence>
<keyword evidence="2" id="KW-1185">Reference proteome</keyword>
<evidence type="ECO:0008006" key="3">
    <source>
        <dbReference type="Google" id="ProtNLM"/>
    </source>
</evidence>
<organism evidence="1 2">
    <name type="scientific">Waltera acetigignens</name>
    <dbReference type="NCBI Taxonomy" id="2981769"/>
    <lineage>
        <taxon>Bacteria</taxon>
        <taxon>Bacillati</taxon>
        <taxon>Bacillota</taxon>
        <taxon>Clostridia</taxon>
        <taxon>Lachnospirales</taxon>
        <taxon>Lachnospiraceae</taxon>
        <taxon>Waltera</taxon>
    </lineage>
</organism>
<evidence type="ECO:0000313" key="2">
    <source>
        <dbReference type="Proteomes" id="UP001197795"/>
    </source>
</evidence>
<proteinExistence type="predicted"/>
<dbReference type="RefSeq" id="WP_227732937.1">
    <property type="nucleotide sequence ID" value="NZ_JAJEPV010000009.1"/>
</dbReference>
<dbReference type="EMBL" id="JAJEPV010000009">
    <property type="protein sequence ID" value="MCC2119013.1"/>
    <property type="molecule type" value="Genomic_DNA"/>
</dbReference>
<dbReference type="Gene3D" id="3.40.720.10">
    <property type="entry name" value="Alkaline Phosphatase, subunit A"/>
    <property type="match status" value="1"/>
</dbReference>
<gene>
    <name evidence="1" type="ORF">LKD75_05285</name>
</gene>
<dbReference type="SUPFAM" id="SSF53649">
    <property type="entry name" value="Alkaline phosphatase-like"/>
    <property type="match status" value="1"/>
</dbReference>
<name>A0AAE3A239_9FIRM</name>
<dbReference type="Proteomes" id="UP001197795">
    <property type="component" value="Unassembled WGS sequence"/>
</dbReference>
<protein>
    <recommendedName>
        <fullName evidence="3">Alkaline phosphatase</fullName>
    </recommendedName>
</protein>
<sequence length="148" mass="16284">MSYPQFEAASDYLGAIADEDYVKALPSNSYEDRGGAVLDGPEAGYKVTYTQADAEAVTAEDGRVILMDEHLADSDAMDYDMDRADGEWALSDYVQKGIEVLDNGTRFFMMCEGGRIDWACFQPSPGRFPSSADGSGFTHLLLMYMNLD</sequence>
<comment type="caution">
    <text evidence="1">The sequence shown here is derived from an EMBL/GenBank/DDBJ whole genome shotgun (WGS) entry which is preliminary data.</text>
</comment>
<dbReference type="InterPro" id="IPR017850">
    <property type="entry name" value="Alkaline_phosphatase_core_sf"/>
</dbReference>
<dbReference type="AlphaFoldDB" id="A0AAE3A239"/>
<accession>A0AAE3A239</accession>